<dbReference type="Proteomes" id="UP001061991">
    <property type="component" value="Plasmid p_unnamed1"/>
</dbReference>
<protein>
    <submittedName>
        <fullName evidence="1">Multidrug efflux MFS transporter</fullName>
    </submittedName>
</protein>
<dbReference type="EMBL" id="CP104972">
    <property type="protein sequence ID" value="UXN58485.1"/>
    <property type="molecule type" value="Genomic_DNA"/>
</dbReference>
<name>A0ACD4CY15_9HYPH</name>
<sequence>MTEAVVITELNQRASLRTWVAVLGGIIGAFMAVLDIQITNASLPDIEGGIGTGSSNGTWISTSYLIGEIIMIPLTDYLSRVFSFRRLLLTNACLFLVFSVGCAFAENLTQMIFMRALQGFTGGVMIPMAFTLVLTQLPRSQRPIGIAIFAMTATFAPAVGPTIGGYLTDNFGWQYVFFINVIPGSLMILLLYGSLDRQPLNLGLLKEGAWLSVGCMAVGLAAFQTFLDEGNQYGWFDSDYIIKLACVAAVFLILFIIIDLTIAKPLLPLRLLARRNFGLGTLVNVLVGFALYGSVYVLPTYLGQVQGYDAEQIGLTLAWIGFPQLLLIPFVPILQKYVDARLIVFVGLCIFATSCFMNIHMSANFSGPQFEVSNLVRAMGQAVVLAPLTGIAMVGISQSESAGASGIFNMLRSLGGAIGTAALATFITQREKFHSNIIGQSVTEYSVASQEQLRSLKRYFRSRGTSSESLSEGLALKALADEISQQALIMAFSDTFLALGAILLIAATSIAFTKGDPTVRRLRS</sequence>
<evidence type="ECO:0000313" key="1">
    <source>
        <dbReference type="EMBL" id="UXN58485.1"/>
    </source>
</evidence>
<organism evidence="1 2">
    <name type="scientific">Phyllobacterium zundukense</name>
    <dbReference type="NCBI Taxonomy" id="1867719"/>
    <lineage>
        <taxon>Bacteria</taxon>
        <taxon>Pseudomonadati</taxon>
        <taxon>Pseudomonadota</taxon>
        <taxon>Alphaproteobacteria</taxon>
        <taxon>Hyphomicrobiales</taxon>
        <taxon>Phyllobacteriaceae</taxon>
        <taxon>Phyllobacterium</taxon>
    </lineage>
</organism>
<evidence type="ECO:0000313" key="2">
    <source>
        <dbReference type="Proteomes" id="UP001061991"/>
    </source>
</evidence>
<geneLocation type="plasmid" evidence="1 2">
    <name>p_unnamed1</name>
</geneLocation>
<gene>
    <name evidence="1" type="ORF">N8E88_10680</name>
</gene>
<accession>A0ACD4CY15</accession>
<keyword evidence="2" id="KW-1185">Reference proteome</keyword>
<reference evidence="1" key="1">
    <citation type="submission" date="2022-09" db="EMBL/GenBank/DDBJ databases">
        <title>Interaction between co-microsymbionts with complementary sets of symbiotic genes in legume-rhizobium systems.</title>
        <authorList>
            <person name="Safronova V."/>
            <person name="Sazanova A."/>
            <person name="Afonin A."/>
            <person name="Chirak E."/>
        </authorList>
    </citation>
    <scope>NUCLEOTIDE SEQUENCE</scope>
    <source>
        <strain evidence="1">A18/3m</strain>
    </source>
</reference>
<proteinExistence type="predicted"/>
<keyword evidence="1" id="KW-0614">Plasmid</keyword>